<evidence type="ECO:0000313" key="5">
    <source>
        <dbReference type="Proteomes" id="UP000697127"/>
    </source>
</evidence>
<dbReference type="AlphaFoldDB" id="A0A9P6WLB6"/>
<evidence type="ECO:0000313" key="4">
    <source>
        <dbReference type="EMBL" id="KAG0689127.1"/>
    </source>
</evidence>
<dbReference type="EMBL" id="PUHW01000100">
    <property type="protein sequence ID" value="KAG0689127.1"/>
    <property type="molecule type" value="Genomic_DNA"/>
</dbReference>
<organism evidence="4 5">
    <name type="scientific">Pichia californica</name>
    <dbReference type="NCBI Taxonomy" id="460514"/>
    <lineage>
        <taxon>Eukaryota</taxon>
        <taxon>Fungi</taxon>
        <taxon>Dikarya</taxon>
        <taxon>Ascomycota</taxon>
        <taxon>Saccharomycotina</taxon>
        <taxon>Pichiomycetes</taxon>
        <taxon>Pichiales</taxon>
        <taxon>Pichiaceae</taxon>
        <taxon>Pichia</taxon>
    </lineage>
</organism>
<dbReference type="PANTHER" id="PTHR22997:SF0">
    <property type="entry name" value="PIH1 DOMAIN-CONTAINING PROTEIN 1"/>
    <property type="match status" value="1"/>
</dbReference>
<dbReference type="GO" id="GO:0005737">
    <property type="term" value="C:cytoplasm"/>
    <property type="evidence" value="ECO:0007669"/>
    <property type="project" value="TreeGrafter"/>
</dbReference>
<dbReference type="GO" id="GO:0006364">
    <property type="term" value="P:rRNA processing"/>
    <property type="evidence" value="ECO:0007669"/>
    <property type="project" value="TreeGrafter"/>
</dbReference>
<dbReference type="GO" id="GO:1990904">
    <property type="term" value="C:ribonucleoprotein complex"/>
    <property type="evidence" value="ECO:0007669"/>
    <property type="project" value="TreeGrafter"/>
</dbReference>
<dbReference type="GO" id="GO:0000492">
    <property type="term" value="P:box C/D snoRNP assembly"/>
    <property type="evidence" value="ECO:0007669"/>
    <property type="project" value="TreeGrafter"/>
</dbReference>
<protein>
    <recommendedName>
        <fullName evidence="6">PIH1 N-terminal domain-containing protein</fullName>
    </recommendedName>
</protein>
<dbReference type="InterPro" id="IPR050734">
    <property type="entry name" value="PIH1/Kintoun_subfamily"/>
</dbReference>
<keyword evidence="5" id="KW-1185">Reference proteome</keyword>
<dbReference type="Pfam" id="PF08190">
    <property type="entry name" value="PIH1"/>
    <property type="match status" value="1"/>
</dbReference>
<feature type="domain" description="PIH1 N-terminal" evidence="2">
    <location>
        <begin position="5"/>
        <end position="163"/>
    </location>
</feature>
<name>A0A9P6WLB6_9ASCO</name>
<evidence type="ECO:0000259" key="2">
    <source>
        <dbReference type="Pfam" id="PF08190"/>
    </source>
</evidence>
<dbReference type="Pfam" id="PF18482">
    <property type="entry name" value="Pih1_fungal_CS"/>
    <property type="match status" value="1"/>
</dbReference>
<dbReference type="InterPro" id="IPR041441">
    <property type="entry name" value="Pih1_CS_Ascomycota"/>
</dbReference>
<gene>
    <name evidence="4" type="ORF">C6P40_000114</name>
</gene>
<reference evidence="4" key="1">
    <citation type="submission" date="2020-11" db="EMBL/GenBank/DDBJ databases">
        <title>Kefir isolates.</title>
        <authorList>
            <person name="Marcisauskas S."/>
            <person name="Kim Y."/>
            <person name="Blasche S."/>
        </authorList>
    </citation>
    <scope>NUCLEOTIDE SEQUENCE</scope>
    <source>
        <strain evidence="4">Olga-1</strain>
    </source>
</reference>
<comment type="caution">
    <text evidence="4">The sequence shown here is derived from an EMBL/GenBank/DDBJ whole genome shotgun (WGS) entry which is preliminary data.</text>
</comment>
<feature type="domain" description="Pih1 Ascomycota CS" evidence="3">
    <location>
        <begin position="249"/>
        <end position="334"/>
    </location>
</feature>
<evidence type="ECO:0000256" key="1">
    <source>
        <dbReference type="ARBA" id="ARBA00008511"/>
    </source>
</evidence>
<accession>A0A9P6WLB6</accession>
<comment type="similarity">
    <text evidence="1">Belongs to the PIH1 family.</text>
</comment>
<proteinExistence type="inferred from homology"/>
<evidence type="ECO:0000259" key="3">
    <source>
        <dbReference type="Pfam" id="PF18482"/>
    </source>
</evidence>
<dbReference type="Proteomes" id="UP000697127">
    <property type="component" value="Unassembled WGS sequence"/>
</dbReference>
<dbReference type="InterPro" id="IPR012981">
    <property type="entry name" value="PIH1_N"/>
</dbReference>
<dbReference type="GO" id="GO:0097255">
    <property type="term" value="C:R2TP complex"/>
    <property type="evidence" value="ECO:0007669"/>
    <property type="project" value="TreeGrafter"/>
</dbReference>
<dbReference type="PANTHER" id="PTHR22997">
    <property type="entry name" value="PIH1 DOMAIN-CONTAINING PROTEIN 1"/>
    <property type="match status" value="1"/>
</dbReference>
<evidence type="ECO:0008006" key="6">
    <source>
        <dbReference type="Google" id="ProtNLM"/>
    </source>
</evidence>
<sequence length="335" mass="38923">MVYIKEEKDVELENLELTPHFVIKTKIFTPFKTYLSGTKFFINVCSNKKIPIKELKDDKGLIINDFNPEIIFLSISNGEWEIPILTSSNIRETIDKKGNKSLLIDCVINDKYIKWCMINEDLKDILIQWCIDAIEFQIGGNFIIDRDSISLPKRICIGGNPNNIQVDLKHLNDTTKELEALSKDMYDGKDETLNLINDTYDDNENENELPSLIPINNNNNNKKNLIIEVNEDLPKSKKINTEIKLNKKIRFEVELIKLEKDKTVLNHKYELQIKSELRNSNDYNLKFDKKNKDLIISNNFIPKSKLNFPLPLDITGDNITSFFIKGDCKLYVFIK</sequence>